<dbReference type="InterPro" id="IPR045864">
    <property type="entry name" value="aa-tRNA-synth_II/BPL/LPL"/>
</dbReference>
<keyword evidence="5" id="KW-0067">ATP-binding</keyword>
<dbReference type="InterPro" id="IPR002313">
    <property type="entry name" value="Lys-tRNA-ligase_II"/>
</dbReference>
<dbReference type="Pfam" id="PF01336">
    <property type="entry name" value="tRNA_anti-codon"/>
    <property type="match status" value="1"/>
</dbReference>
<evidence type="ECO:0000256" key="2">
    <source>
        <dbReference type="ARBA" id="ARBA00022598"/>
    </source>
</evidence>
<comment type="catalytic activity">
    <reaction evidence="7">
        <text>tRNA(Lys) + L-lysine + ATP = L-lysyl-tRNA(Lys) + AMP + diphosphate</text>
        <dbReference type="Rhea" id="RHEA:20792"/>
        <dbReference type="Rhea" id="RHEA-COMP:9696"/>
        <dbReference type="Rhea" id="RHEA-COMP:9697"/>
        <dbReference type="ChEBI" id="CHEBI:30616"/>
        <dbReference type="ChEBI" id="CHEBI:32551"/>
        <dbReference type="ChEBI" id="CHEBI:33019"/>
        <dbReference type="ChEBI" id="CHEBI:78442"/>
        <dbReference type="ChEBI" id="CHEBI:78529"/>
        <dbReference type="ChEBI" id="CHEBI:456215"/>
        <dbReference type="EC" id="6.1.1.6"/>
    </reaction>
</comment>
<dbReference type="GO" id="GO:0006430">
    <property type="term" value="P:lysyl-tRNA aminoacylation"/>
    <property type="evidence" value="ECO:0007669"/>
    <property type="project" value="InterPro"/>
</dbReference>
<dbReference type="PRINTS" id="PR00982">
    <property type="entry name" value="TRNASYNTHLYS"/>
</dbReference>
<dbReference type="NCBIfam" id="TIGR00499">
    <property type="entry name" value="lysS_bact"/>
    <property type="match status" value="1"/>
</dbReference>
<dbReference type="InterPro" id="IPR004365">
    <property type="entry name" value="NA-bd_OB_tRNA"/>
</dbReference>
<dbReference type="PANTHER" id="PTHR42918:SF15">
    <property type="entry name" value="LYSINE--TRNA LIGASE, CHLOROPLASTIC_MITOCHONDRIAL"/>
    <property type="match status" value="1"/>
</dbReference>
<sequence length="479" mass="53541">VTEPAAAEPDGGRSGVPYRFDPTTTAAAITAGYSDLADGGETGVVVTVAGRLMLRRDQGRLAFGDLQDSTGRIQLFATQKSTTDFEGFTGLHLGDWIGVTGEVIRTRRGELSVRVDSWVRLAEARRSFPDKWHGITDVDIRFRQRYVDLWVSDGAREAFVARSRIFSATRRWLEDRGFLEVETPVFHPIPGGALARPFTTHHNALDLDLYLRIAPELYLKRLTVGGFERVFEIARVFRNEGLSTRHNPEFTMLELYQAYADYTDIMVLVEELVAHLAMDLHGTTTLAYDGRELDLAVPWRRATMLELLEEHGGIVVDLDTDLDELVGLCAERDIPVEDHYGPGKLILELYEKVAESELWGPVFVTDYPKEVSPLSRDHRDQPGWVERFEGIVAGREICNAFTELVDPDEQRARFEAQEAATAAGDAEAMAVDEDYLRALDYGLPPTGGLGIGMDRLVMLLTGTTTIRDVILFPTLRPEQ</sequence>
<dbReference type="CDD" id="cd00775">
    <property type="entry name" value="LysRS_core"/>
    <property type="match status" value="1"/>
</dbReference>
<organism evidence="9">
    <name type="scientific">marine metagenome</name>
    <dbReference type="NCBI Taxonomy" id="408172"/>
    <lineage>
        <taxon>unclassified sequences</taxon>
        <taxon>metagenomes</taxon>
        <taxon>ecological metagenomes</taxon>
    </lineage>
</organism>
<dbReference type="EMBL" id="UINC01013270">
    <property type="protein sequence ID" value="SVA57458.1"/>
    <property type="molecule type" value="Genomic_DNA"/>
</dbReference>
<dbReference type="InterPro" id="IPR012340">
    <property type="entry name" value="NA-bd_OB-fold"/>
</dbReference>
<reference evidence="9" key="1">
    <citation type="submission" date="2018-05" db="EMBL/GenBank/DDBJ databases">
        <authorList>
            <person name="Lanie J.A."/>
            <person name="Ng W.-L."/>
            <person name="Kazmierczak K.M."/>
            <person name="Andrzejewski T.M."/>
            <person name="Davidsen T.M."/>
            <person name="Wayne K.J."/>
            <person name="Tettelin H."/>
            <person name="Glass J.I."/>
            <person name="Rusch D."/>
            <person name="Podicherti R."/>
            <person name="Tsui H.-C.T."/>
            <person name="Winkler M.E."/>
        </authorList>
    </citation>
    <scope>NUCLEOTIDE SEQUENCE</scope>
</reference>
<dbReference type="GO" id="GO:0005524">
    <property type="term" value="F:ATP binding"/>
    <property type="evidence" value="ECO:0007669"/>
    <property type="project" value="UniProtKB-KW"/>
</dbReference>
<dbReference type="EC" id="6.1.1.6" evidence="1"/>
<dbReference type="GO" id="GO:0000049">
    <property type="term" value="F:tRNA binding"/>
    <property type="evidence" value="ECO:0007669"/>
    <property type="project" value="TreeGrafter"/>
</dbReference>
<name>A0A381WYV6_9ZZZZ</name>
<dbReference type="GO" id="GO:0004824">
    <property type="term" value="F:lysine-tRNA ligase activity"/>
    <property type="evidence" value="ECO:0007669"/>
    <property type="project" value="UniProtKB-EC"/>
</dbReference>
<keyword evidence="3" id="KW-0479">Metal-binding</keyword>
<evidence type="ECO:0000256" key="6">
    <source>
        <dbReference type="ARBA" id="ARBA00023146"/>
    </source>
</evidence>
<dbReference type="InterPro" id="IPR018149">
    <property type="entry name" value="Lys-tRNA-synth_II_C"/>
</dbReference>
<dbReference type="InterPro" id="IPR004364">
    <property type="entry name" value="Aa-tRNA-synt_II"/>
</dbReference>
<gene>
    <name evidence="9" type="ORF">METZ01_LOCUS110312</name>
</gene>
<dbReference type="SUPFAM" id="SSF55681">
    <property type="entry name" value="Class II aaRS and biotin synthetases"/>
    <property type="match status" value="1"/>
</dbReference>
<dbReference type="PANTHER" id="PTHR42918">
    <property type="entry name" value="LYSYL-TRNA SYNTHETASE"/>
    <property type="match status" value="1"/>
</dbReference>
<evidence type="ECO:0000259" key="8">
    <source>
        <dbReference type="PROSITE" id="PS50862"/>
    </source>
</evidence>
<dbReference type="Gene3D" id="3.30.930.10">
    <property type="entry name" value="Bira Bifunctional Protein, Domain 2"/>
    <property type="match status" value="1"/>
</dbReference>
<evidence type="ECO:0000256" key="7">
    <source>
        <dbReference type="ARBA" id="ARBA00048573"/>
    </source>
</evidence>
<dbReference type="CDD" id="cd04322">
    <property type="entry name" value="LysRS_N"/>
    <property type="match status" value="1"/>
</dbReference>
<keyword evidence="6" id="KW-0030">Aminoacyl-tRNA synthetase</keyword>
<dbReference type="Gene3D" id="2.40.50.140">
    <property type="entry name" value="Nucleic acid-binding proteins"/>
    <property type="match status" value="1"/>
</dbReference>
<evidence type="ECO:0000256" key="3">
    <source>
        <dbReference type="ARBA" id="ARBA00022723"/>
    </source>
</evidence>
<evidence type="ECO:0000256" key="5">
    <source>
        <dbReference type="ARBA" id="ARBA00022840"/>
    </source>
</evidence>
<dbReference type="HAMAP" id="MF_00252">
    <property type="entry name" value="Lys_tRNA_synth_class2"/>
    <property type="match status" value="1"/>
</dbReference>
<dbReference type="GO" id="GO:0046872">
    <property type="term" value="F:metal ion binding"/>
    <property type="evidence" value="ECO:0007669"/>
    <property type="project" value="UniProtKB-KW"/>
</dbReference>
<dbReference type="SUPFAM" id="SSF50249">
    <property type="entry name" value="Nucleic acid-binding proteins"/>
    <property type="match status" value="1"/>
</dbReference>
<evidence type="ECO:0000256" key="4">
    <source>
        <dbReference type="ARBA" id="ARBA00022741"/>
    </source>
</evidence>
<proteinExistence type="inferred from homology"/>
<feature type="domain" description="Aminoacyl-transfer RNA synthetases class-II family profile" evidence="8">
    <location>
        <begin position="159"/>
        <end position="477"/>
    </location>
</feature>
<keyword evidence="2" id="KW-0436">Ligase</keyword>
<keyword evidence="4" id="KW-0547">Nucleotide-binding</keyword>
<protein>
    <recommendedName>
        <fullName evidence="1">lysine--tRNA ligase</fullName>
        <ecNumber evidence="1">6.1.1.6</ecNumber>
    </recommendedName>
</protein>
<dbReference type="Pfam" id="PF00152">
    <property type="entry name" value="tRNA-synt_2"/>
    <property type="match status" value="1"/>
</dbReference>
<evidence type="ECO:0000256" key="1">
    <source>
        <dbReference type="ARBA" id="ARBA00013166"/>
    </source>
</evidence>
<dbReference type="NCBIfam" id="NF001756">
    <property type="entry name" value="PRK00484.1"/>
    <property type="match status" value="1"/>
</dbReference>
<dbReference type="PROSITE" id="PS50862">
    <property type="entry name" value="AA_TRNA_LIGASE_II"/>
    <property type="match status" value="1"/>
</dbReference>
<feature type="non-terminal residue" evidence="9">
    <location>
        <position position="1"/>
    </location>
</feature>
<dbReference type="GO" id="GO:0005829">
    <property type="term" value="C:cytosol"/>
    <property type="evidence" value="ECO:0007669"/>
    <property type="project" value="TreeGrafter"/>
</dbReference>
<dbReference type="InterPro" id="IPR044136">
    <property type="entry name" value="Lys-tRNA-ligase_II_N"/>
</dbReference>
<dbReference type="InterPro" id="IPR006195">
    <property type="entry name" value="aa-tRNA-synth_II"/>
</dbReference>
<accession>A0A381WYV6</accession>
<evidence type="ECO:0000313" key="9">
    <source>
        <dbReference type="EMBL" id="SVA57458.1"/>
    </source>
</evidence>
<dbReference type="AlphaFoldDB" id="A0A381WYV6"/>